<comment type="catalytic activity">
    <reaction evidence="1">
        <text>5-hydroxy-2-oxo-4-ureido-2,5-dihydro-1H-imidazole-5-carboxylate + H(+) = (S)-allantoin + CO2</text>
        <dbReference type="Rhea" id="RHEA:26301"/>
        <dbReference type="ChEBI" id="CHEBI:15378"/>
        <dbReference type="ChEBI" id="CHEBI:15678"/>
        <dbReference type="ChEBI" id="CHEBI:16526"/>
        <dbReference type="ChEBI" id="CHEBI:58639"/>
        <dbReference type="EC" id="4.1.1.97"/>
    </reaction>
</comment>
<dbReference type="FunFam" id="1.10.3330.10:FF:000002">
    <property type="entry name" value="Uric acid degradation bifunctional protein TTL"/>
    <property type="match status" value="1"/>
</dbReference>
<dbReference type="InterPro" id="IPR036778">
    <property type="entry name" value="OHCU_decarboxylase_sf"/>
</dbReference>
<sequence length="179" mass="19987">MATSFGEEEFLACCGSREFAKEMAALGLLSCEEAVEAARLIWFNKVGVTGWLEAFGSNLLIGQSPSSTYQRTHPTCAQWSKGEQSTALATTTDTISQELHEWNNRYKQKFGFIFIICATGRSTPEILAELKRRYPNRPIVEFEIAAQEQMKITELRLKKLYSLPHIVASTAIDTSGPET</sequence>
<dbReference type="Pfam" id="PF09349">
    <property type="entry name" value="OHCU_decarbox"/>
    <property type="match status" value="1"/>
</dbReference>
<evidence type="ECO:0000256" key="2">
    <source>
        <dbReference type="ARBA" id="ARBA00004754"/>
    </source>
</evidence>
<evidence type="ECO:0000256" key="5">
    <source>
        <dbReference type="ARBA" id="ARBA00022793"/>
    </source>
</evidence>
<evidence type="ECO:0000256" key="4">
    <source>
        <dbReference type="ARBA" id="ARBA00022631"/>
    </source>
</evidence>
<dbReference type="EMBL" id="CP093349">
    <property type="protein sequence ID" value="WOH09259.1"/>
    <property type="molecule type" value="Genomic_DNA"/>
</dbReference>
<reference evidence="7" key="1">
    <citation type="journal article" date="2016" name="Nat. Genet.">
        <title>A high-quality carrot genome assembly provides new insights into carotenoid accumulation and asterid genome evolution.</title>
        <authorList>
            <person name="Iorizzo M."/>
            <person name="Ellison S."/>
            <person name="Senalik D."/>
            <person name="Zeng P."/>
            <person name="Satapoomin P."/>
            <person name="Huang J."/>
            <person name="Bowman M."/>
            <person name="Iovene M."/>
            <person name="Sanseverino W."/>
            <person name="Cavagnaro P."/>
            <person name="Yildiz M."/>
            <person name="Macko-Podgorni A."/>
            <person name="Moranska E."/>
            <person name="Grzebelus E."/>
            <person name="Grzebelus D."/>
            <person name="Ashrafi H."/>
            <person name="Zheng Z."/>
            <person name="Cheng S."/>
            <person name="Spooner D."/>
            <person name="Van Deynze A."/>
            <person name="Simon P."/>
        </authorList>
    </citation>
    <scope>NUCLEOTIDE SEQUENCE</scope>
    <source>
        <tissue evidence="7">Leaf</tissue>
    </source>
</reference>
<organism evidence="7 8">
    <name type="scientific">Daucus carota subsp. sativus</name>
    <name type="common">Carrot</name>
    <dbReference type="NCBI Taxonomy" id="79200"/>
    <lineage>
        <taxon>Eukaryota</taxon>
        <taxon>Viridiplantae</taxon>
        <taxon>Streptophyta</taxon>
        <taxon>Embryophyta</taxon>
        <taxon>Tracheophyta</taxon>
        <taxon>Spermatophyta</taxon>
        <taxon>Magnoliopsida</taxon>
        <taxon>eudicotyledons</taxon>
        <taxon>Gunneridae</taxon>
        <taxon>Pentapetalae</taxon>
        <taxon>asterids</taxon>
        <taxon>campanulids</taxon>
        <taxon>Apiales</taxon>
        <taxon>Apiaceae</taxon>
        <taxon>Apioideae</taxon>
        <taxon>Scandiceae</taxon>
        <taxon>Daucinae</taxon>
        <taxon>Daucus</taxon>
        <taxon>Daucus sect. Daucus</taxon>
    </lineage>
</organism>
<evidence type="ECO:0000256" key="1">
    <source>
        <dbReference type="ARBA" id="ARBA00001163"/>
    </source>
</evidence>
<evidence type="ECO:0000256" key="6">
    <source>
        <dbReference type="ARBA" id="ARBA00023239"/>
    </source>
</evidence>
<dbReference type="GO" id="GO:0051997">
    <property type="term" value="F:2-oxo-4-hydroxy-4-carboxy-5-ureidoimidazoline decarboxylase activity"/>
    <property type="evidence" value="ECO:0007669"/>
    <property type="project" value="UniProtKB-EC"/>
</dbReference>
<dbReference type="OMA" id="AHPMIGD"/>
<protein>
    <recommendedName>
        <fullName evidence="3">2-oxo-4-hydroxy-4-carboxy-5-ureidoimidazoline decarboxylase</fullName>
        <ecNumber evidence="3">4.1.1.97</ecNumber>
    </recommendedName>
</protein>
<evidence type="ECO:0000313" key="8">
    <source>
        <dbReference type="Proteomes" id="UP000077755"/>
    </source>
</evidence>
<dbReference type="Proteomes" id="UP000077755">
    <property type="component" value="Chromosome 7"/>
</dbReference>
<keyword evidence="5" id="KW-0210">Decarboxylase</keyword>
<reference evidence="7" key="2">
    <citation type="submission" date="2022-03" db="EMBL/GenBank/DDBJ databases">
        <title>Draft title - Genomic analysis of global carrot germplasm unveils the trajectory of domestication and the origin of high carotenoid orange carrot.</title>
        <authorList>
            <person name="Iorizzo M."/>
            <person name="Ellison S."/>
            <person name="Senalik D."/>
            <person name="Macko-Podgorni A."/>
            <person name="Grzebelus D."/>
            <person name="Bostan H."/>
            <person name="Rolling W."/>
            <person name="Curaba J."/>
            <person name="Simon P."/>
        </authorList>
    </citation>
    <scope>NUCLEOTIDE SEQUENCE</scope>
    <source>
        <tissue evidence="7">Leaf</tissue>
    </source>
</reference>
<dbReference type="InterPro" id="IPR018020">
    <property type="entry name" value="OHCU_decarboxylase"/>
</dbReference>
<proteinExistence type="predicted"/>
<dbReference type="Gramene" id="KZM87911">
    <property type="protein sequence ID" value="KZM87911"/>
    <property type="gene ID" value="DCAR_025012"/>
</dbReference>
<accession>A0A164TSW3</accession>
<dbReference type="Gene3D" id="1.10.3330.10">
    <property type="entry name" value="Oxo-4-hydroxy-4-carboxy-5-ureidoimidazoline decarboxylase"/>
    <property type="match status" value="1"/>
</dbReference>
<dbReference type="AlphaFoldDB" id="A0A164TSW3"/>
<dbReference type="GO" id="GO:0005777">
    <property type="term" value="C:peroxisome"/>
    <property type="evidence" value="ECO:0007669"/>
    <property type="project" value="TreeGrafter"/>
</dbReference>
<keyword evidence="4" id="KW-0659">Purine metabolism</keyword>
<evidence type="ECO:0000256" key="3">
    <source>
        <dbReference type="ARBA" id="ARBA00012257"/>
    </source>
</evidence>
<evidence type="ECO:0000313" key="7">
    <source>
        <dbReference type="EMBL" id="WOH09259.1"/>
    </source>
</evidence>
<dbReference type="KEGG" id="dcr:108194817"/>
<dbReference type="GO" id="GO:0019628">
    <property type="term" value="P:urate catabolic process"/>
    <property type="evidence" value="ECO:0007669"/>
    <property type="project" value="TreeGrafter"/>
</dbReference>
<dbReference type="EC" id="4.1.1.97" evidence="3"/>
<keyword evidence="8" id="KW-1185">Reference proteome</keyword>
<dbReference type="GO" id="GO:0006144">
    <property type="term" value="P:purine nucleobase metabolic process"/>
    <property type="evidence" value="ECO:0007669"/>
    <property type="project" value="UniProtKB-KW"/>
</dbReference>
<dbReference type="OrthoDB" id="10265230at2759"/>
<dbReference type="PANTHER" id="PTHR43466">
    <property type="entry name" value="2-OXO-4-HYDROXY-4-CARBOXY-5-UREIDOIMIDAZOLINE DECARBOXYLASE-RELATED"/>
    <property type="match status" value="1"/>
</dbReference>
<gene>
    <name evidence="7" type="ORF">DCAR_0728715</name>
</gene>
<dbReference type="PANTHER" id="PTHR43466:SF1">
    <property type="entry name" value="2-OXO-4-HYDROXY-4-CARBOXY-5-UREIDOIMIDAZOLINE DECARBOXYLASE-RELATED"/>
    <property type="match status" value="1"/>
</dbReference>
<comment type="pathway">
    <text evidence="2">Purine metabolism; urate degradation; (S)-allantoin from urate: step 3/3.</text>
</comment>
<dbReference type="SUPFAM" id="SSF158694">
    <property type="entry name" value="UraD-Like"/>
    <property type="match status" value="1"/>
</dbReference>
<keyword evidence="6" id="KW-0456">Lyase</keyword>
<name>A0A164TSW3_DAUCS</name>